<dbReference type="EMBL" id="SMAO01000015">
    <property type="protein sequence ID" value="TCT18047.1"/>
    <property type="molecule type" value="Genomic_DNA"/>
</dbReference>
<dbReference type="GO" id="GO:0046872">
    <property type="term" value="F:metal ion binding"/>
    <property type="evidence" value="ECO:0007669"/>
    <property type="project" value="UniProtKB-KW"/>
</dbReference>
<dbReference type="InterPro" id="IPR048823">
    <property type="entry name" value="Cas3_I-F_Cas2"/>
</dbReference>
<dbReference type="InterPro" id="IPR054712">
    <property type="entry name" value="Cas3-like_dom"/>
</dbReference>
<keyword evidence="11" id="KW-1185">Reference proteome</keyword>
<gene>
    <name evidence="10" type="ORF">EDC35_11522</name>
</gene>
<keyword evidence="3" id="KW-0479">Metal-binding</keyword>
<dbReference type="PROSITE" id="PS51643">
    <property type="entry name" value="HD_CAS3"/>
    <property type="match status" value="1"/>
</dbReference>
<comment type="similarity">
    <text evidence="2">In the central section; belongs to the CRISPR-associated helicase Cas3 family.</text>
</comment>
<dbReference type="GO" id="GO:0051607">
    <property type="term" value="P:defense response to virus"/>
    <property type="evidence" value="ECO:0007669"/>
    <property type="project" value="UniProtKB-KW"/>
</dbReference>
<comment type="caution">
    <text evidence="10">The sequence shown here is derived from an EMBL/GenBank/DDBJ whole genome shotgun (WGS) entry which is preliminary data.</text>
</comment>
<protein>
    <submittedName>
        <fullName evidence="10">CRISPR-associated Cas3 family helicase</fullName>
    </submittedName>
</protein>
<keyword evidence="7" id="KW-0067">ATP-binding</keyword>
<dbReference type="InterPro" id="IPR014001">
    <property type="entry name" value="Helicase_ATP-bd"/>
</dbReference>
<keyword evidence="5" id="KW-0378">Hydrolase</keyword>
<evidence type="ECO:0000256" key="3">
    <source>
        <dbReference type="ARBA" id="ARBA00022723"/>
    </source>
</evidence>
<evidence type="ECO:0000259" key="9">
    <source>
        <dbReference type="PROSITE" id="PS51643"/>
    </source>
</evidence>
<dbReference type="GO" id="GO:0016787">
    <property type="term" value="F:hydrolase activity"/>
    <property type="evidence" value="ECO:0007669"/>
    <property type="project" value="UniProtKB-KW"/>
</dbReference>
<dbReference type="InterPro" id="IPR027417">
    <property type="entry name" value="P-loop_NTPase"/>
</dbReference>
<dbReference type="Pfam" id="PF22590">
    <property type="entry name" value="Cas3-like_C_2"/>
    <property type="match status" value="1"/>
</dbReference>
<dbReference type="InterPro" id="IPR006483">
    <property type="entry name" value="CRISPR-assoc_Cas3_HD"/>
</dbReference>
<evidence type="ECO:0000256" key="6">
    <source>
        <dbReference type="ARBA" id="ARBA00022806"/>
    </source>
</evidence>
<keyword evidence="4" id="KW-0547">Nucleotide-binding</keyword>
<evidence type="ECO:0000256" key="1">
    <source>
        <dbReference type="ARBA" id="ARBA00006847"/>
    </source>
</evidence>
<feature type="domain" description="HD Cas3-type" evidence="9">
    <location>
        <begin position="99"/>
        <end position="289"/>
    </location>
</feature>
<name>A0A4V2V0S6_9GAMM</name>
<evidence type="ECO:0000313" key="11">
    <source>
        <dbReference type="Proteomes" id="UP000295717"/>
    </source>
</evidence>
<dbReference type="SMART" id="SM00487">
    <property type="entry name" value="DEXDc"/>
    <property type="match status" value="1"/>
</dbReference>
<dbReference type="OrthoDB" id="220028at2"/>
<evidence type="ECO:0000313" key="10">
    <source>
        <dbReference type="EMBL" id="TCT18047.1"/>
    </source>
</evidence>
<keyword evidence="6" id="KW-0347">Helicase</keyword>
<evidence type="ECO:0000256" key="7">
    <source>
        <dbReference type="ARBA" id="ARBA00022840"/>
    </source>
</evidence>
<dbReference type="Pfam" id="PF21384">
    <property type="entry name" value="Cas3_I-F_Cas2"/>
    <property type="match status" value="1"/>
</dbReference>
<dbReference type="GO" id="GO:0004386">
    <property type="term" value="F:helicase activity"/>
    <property type="evidence" value="ECO:0007669"/>
    <property type="project" value="UniProtKB-KW"/>
</dbReference>
<evidence type="ECO:0000256" key="4">
    <source>
        <dbReference type="ARBA" id="ARBA00022741"/>
    </source>
</evidence>
<keyword evidence="8" id="KW-0051">Antiviral defense</keyword>
<proteinExistence type="inferred from homology"/>
<sequence length="1033" mass="114866">MYITLISACEKRALKRTRAVLDSYAIRIGARTWGTPITHEGLQEMRALLRRSATRQTAVACYRNQGAARMTLLWIVGARSRFGPTGHYPAGTRRCARRTVPTWVRAACLLAQAAGLGHDLGKTGVSFTDKLRYAVNPSGQRPSDPVRHEWLSMRLLQGLRAGQGIDEAWASLKLGVTLKTLSSARSKSPRSGLSVGMLDAGDAFDYLVGTHHKLFGPLKGLGRPDSSRHADLNVRANPQPAALPPSILINDLRRTLERLVQCAGPSASPEFWRGLATLARAALILADHEVSSWKMVGQCRKDPYAMSPMLYANTHKDQETGQIAYNQPLGWHLDQVSRIAADRAYRIATLRLPALSAETVERLLIPADGHGPFAWQNRAIEAARQLAERPDPGPILVLNIAATGTGKTRLNAQIACTLNPRPRFAVALNLRTLTLQTGDALRALGIGDDELATVIGDRVAEQLHEWQSTALNLADEEDEDAQDRDYEAVGGEVELPDWMNHLLRRRPRWKSILGAPVLVSTIDFLVNAGEPGRQGNHVAALLRLADSDLVLDEIDGYEPQALVAVLRLIQAAALCGRHVICSSATLATPIAHAVQQAFSNGVRMRAALERRALTPMALIVNDRSPPAILTLDAEVDFQERYRDYTQCMIAALPTAISRWPYLQRIDGCSEADGCSETAWRNGVLAAVTRLHGAHAWPFRDTGKRVSFGLVRVANIRTAIALARFLAEQLPHARIACYHSQDMLIQRVHKERRLDWLLTRSSKQSNERIEKDPEIRALVAQSSVDHVPFIVVATPVEEVGRDHDFDWGVLEPSGTHSLIQPGGRVNRHRNWPVTEPNIAILQFNARCARGESIVFCQPGLEVSVGDYDSHDLDKLLDWTCLTSLDARLRFSGEHRFAQCDEKILEKRLSEPMAVLCADPGYASAWMTEGFYRKYPLREDRQQDEWRLVIDSDGHEAWEMYKTHRGQQGEWLRRNLASTIKPVSNDWLTLSKTEMDDLCRSAGIKPESGLRLTIDHRGTAGDLIWDQSFGFTMQY</sequence>
<reference evidence="10 11" key="1">
    <citation type="submission" date="2019-03" db="EMBL/GenBank/DDBJ databases">
        <title>Genomic Encyclopedia of Type Strains, Phase IV (KMG-IV): sequencing the most valuable type-strain genomes for metagenomic binning, comparative biology and taxonomic classification.</title>
        <authorList>
            <person name="Goeker M."/>
        </authorList>
    </citation>
    <scope>NUCLEOTIDE SEQUENCE [LARGE SCALE GENOMIC DNA]</scope>
    <source>
        <strain evidence="10 11">DSM 13587</strain>
    </source>
</reference>
<evidence type="ECO:0000256" key="5">
    <source>
        <dbReference type="ARBA" id="ARBA00022801"/>
    </source>
</evidence>
<dbReference type="InterPro" id="IPR038257">
    <property type="entry name" value="CRISPR-assoc_Cas3_HD_sf"/>
</dbReference>
<dbReference type="Proteomes" id="UP000295717">
    <property type="component" value="Unassembled WGS sequence"/>
</dbReference>
<evidence type="ECO:0000256" key="2">
    <source>
        <dbReference type="ARBA" id="ARBA00009046"/>
    </source>
</evidence>
<evidence type="ECO:0000256" key="8">
    <source>
        <dbReference type="ARBA" id="ARBA00023118"/>
    </source>
</evidence>
<comment type="similarity">
    <text evidence="1">In the N-terminal section; belongs to the CRISPR-associated nuclease Cas3-HD family.</text>
</comment>
<dbReference type="Gene3D" id="1.10.3210.30">
    <property type="match status" value="1"/>
</dbReference>
<accession>A0A4V2V0S6</accession>
<organism evidence="10 11">
    <name type="scientific">Thiobaca trueperi</name>
    <dbReference type="NCBI Taxonomy" id="127458"/>
    <lineage>
        <taxon>Bacteria</taxon>
        <taxon>Pseudomonadati</taxon>
        <taxon>Pseudomonadota</taxon>
        <taxon>Gammaproteobacteria</taxon>
        <taxon>Chromatiales</taxon>
        <taxon>Chromatiaceae</taxon>
        <taxon>Thiobaca</taxon>
    </lineage>
</organism>
<dbReference type="Gene3D" id="3.40.50.300">
    <property type="entry name" value="P-loop containing nucleotide triphosphate hydrolases"/>
    <property type="match status" value="1"/>
</dbReference>
<dbReference type="GO" id="GO:0005524">
    <property type="term" value="F:ATP binding"/>
    <property type="evidence" value="ECO:0007669"/>
    <property type="project" value="UniProtKB-KW"/>
</dbReference>
<dbReference type="AlphaFoldDB" id="A0A4V2V0S6"/>
<dbReference type="RefSeq" id="WP_132978686.1">
    <property type="nucleotide sequence ID" value="NZ_SMAO01000015.1"/>
</dbReference>
<dbReference type="SUPFAM" id="SSF52540">
    <property type="entry name" value="P-loop containing nucleoside triphosphate hydrolases"/>
    <property type="match status" value="1"/>
</dbReference>